<keyword evidence="1" id="KW-0479">Metal-binding</keyword>
<keyword evidence="1" id="KW-1208">Phospholipid metabolism</keyword>
<keyword evidence="1" id="KW-1003">Cell membrane</keyword>
<comment type="catalytic activity">
    <reaction evidence="1">
        <text>a 1,2-diacyl-sn-glycero-3-phospho-(1'-sn-glycero-3'-phosphate) + H2O = a 1,2-diacyl-sn-glycero-3-phospho-(1'-sn-glycerol) + phosphate</text>
        <dbReference type="Rhea" id="RHEA:33751"/>
        <dbReference type="ChEBI" id="CHEBI:15377"/>
        <dbReference type="ChEBI" id="CHEBI:43474"/>
        <dbReference type="ChEBI" id="CHEBI:60110"/>
        <dbReference type="ChEBI" id="CHEBI:64716"/>
        <dbReference type="EC" id="3.1.3.27"/>
    </reaction>
</comment>
<reference evidence="5 6" key="1">
    <citation type="submission" date="2016-11" db="EMBL/GenBank/DDBJ databases">
        <authorList>
            <person name="Jaros S."/>
            <person name="Januszkiewicz K."/>
            <person name="Wedrychowicz H."/>
        </authorList>
    </citation>
    <scope>NUCLEOTIDE SEQUENCE [LARGE SCALE GENOMIC DNA]</scope>
    <source>
        <strain evidence="5 6">DSM 4740</strain>
    </source>
</reference>
<feature type="transmembrane region" description="Helical" evidence="2">
    <location>
        <begin position="125"/>
        <end position="149"/>
    </location>
</feature>
<proteinExistence type="predicted"/>
<keyword evidence="1" id="KW-0443">Lipid metabolism</keyword>
<sequence>MQDILIWLASGLGLGLSPRAPGTVGSLLAIPLAWWLLSLPQYRRMIISLILIFAAIPLCDAASRWLGGGDVQQIVADEIVAMPLAVILLSAATRVWSVPLGYVLFRVFDIIKPFPVGWAEGLDGGGGLGIVADDVVAAIYAAIIIAVIYRLTRGRSTHSS</sequence>
<dbReference type="GO" id="GO:0006655">
    <property type="term" value="P:phosphatidylglycerol biosynthetic process"/>
    <property type="evidence" value="ECO:0007669"/>
    <property type="project" value="UniProtKB-UniPathway"/>
</dbReference>
<keyword evidence="1 2" id="KW-0472">Membrane</keyword>
<evidence type="ECO:0000256" key="1">
    <source>
        <dbReference type="PIRNR" id="PIRNR006162"/>
    </source>
</evidence>
<dbReference type="Proteomes" id="UP000184123">
    <property type="component" value="Unassembled WGS sequence"/>
</dbReference>
<dbReference type="InterPro" id="IPR026037">
    <property type="entry name" value="PgpA"/>
</dbReference>
<comment type="function">
    <text evidence="1">Lipid phosphatase which dephosphorylates phosphatidylglycerophosphate (PGP) to phosphatidylglycerol (PG).</text>
</comment>
<evidence type="ECO:0000259" key="3">
    <source>
        <dbReference type="Pfam" id="PF04608"/>
    </source>
</evidence>
<dbReference type="GO" id="GO:0009395">
    <property type="term" value="P:phospholipid catabolic process"/>
    <property type="evidence" value="ECO:0007669"/>
    <property type="project" value="UniProtKB-KW"/>
</dbReference>
<dbReference type="STRING" id="44933.SAMN05660971_01505"/>
<keyword evidence="1" id="KW-0595">Phospholipid degradation</keyword>
<evidence type="ECO:0000256" key="2">
    <source>
        <dbReference type="SAM" id="Phobius"/>
    </source>
</evidence>
<organism evidence="5 6">
    <name type="scientific">Halomonas cupida</name>
    <dbReference type="NCBI Taxonomy" id="44933"/>
    <lineage>
        <taxon>Bacteria</taxon>
        <taxon>Pseudomonadati</taxon>
        <taxon>Pseudomonadota</taxon>
        <taxon>Gammaproteobacteria</taxon>
        <taxon>Oceanospirillales</taxon>
        <taxon>Halomonadaceae</taxon>
        <taxon>Halomonas</taxon>
    </lineage>
</organism>
<dbReference type="GO" id="GO:0046872">
    <property type="term" value="F:metal ion binding"/>
    <property type="evidence" value="ECO:0007669"/>
    <property type="project" value="UniProtKB-KW"/>
</dbReference>
<keyword evidence="1 2" id="KW-0812">Transmembrane</keyword>
<gene>
    <name evidence="4" type="ORF">HCU01_09040</name>
    <name evidence="5" type="ORF">SAMN05660971_01505</name>
</gene>
<comment type="subcellular location">
    <subcellularLocation>
        <location evidence="1">Cell inner membrane</location>
        <topology evidence="1">Multi-pass membrane protein</topology>
    </subcellularLocation>
</comment>
<dbReference type="RefSeq" id="WP_073434404.1">
    <property type="nucleotide sequence ID" value="NZ_BJXU01000032.1"/>
</dbReference>
<dbReference type="EMBL" id="BJXU01000032">
    <property type="protein sequence ID" value="GEN22955.1"/>
    <property type="molecule type" value="Genomic_DNA"/>
</dbReference>
<keyword evidence="1" id="KW-0460">Magnesium</keyword>
<keyword evidence="1" id="KW-0378">Hydrolase</keyword>
<evidence type="ECO:0000313" key="6">
    <source>
        <dbReference type="Proteomes" id="UP000184123"/>
    </source>
</evidence>
<dbReference type="InterPro" id="IPR036681">
    <property type="entry name" value="PgpA-like_sf"/>
</dbReference>
<dbReference type="Pfam" id="PF04608">
    <property type="entry name" value="PgpA"/>
    <property type="match status" value="1"/>
</dbReference>
<keyword evidence="1" id="KW-0997">Cell inner membrane</keyword>
<dbReference type="CDD" id="cd06971">
    <property type="entry name" value="PgpA"/>
    <property type="match status" value="1"/>
</dbReference>
<evidence type="ECO:0000313" key="5">
    <source>
        <dbReference type="EMBL" id="SHL83642.1"/>
    </source>
</evidence>
<feature type="transmembrane region" description="Helical" evidence="2">
    <location>
        <begin position="45"/>
        <end position="67"/>
    </location>
</feature>
<name>A0A1M7DVW2_9GAMM</name>
<keyword evidence="1" id="KW-0442">Lipid degradation</keyword>
<dbReference type="OrthoDB" id="6162625at2"/>
<dbReference type="Proteomes" id="UP000321726">
    <property type="component" value="Unassembled WGS sequence"/>
</dbReference>
<keyword evidence="2" id="KW-1133">Transmembrane helix</keyword>
<dbReference type="AlphaFoldDB" id="A0A1M7DVW2"/>
<protein>
    <recommendedName>
        <fullName evidence="1">Phosphatidylglycerophosphatase A</fullName>
        <ecNumber evidence="1">3.1.3.27</ecNumber>
    </recommendedName>
    <alternativeName>
        <fullName evidence="1">Phosphatidylglycerolphosphate phosphatase A</fullName>
    </alternativeName>
</protein>
<comment type="pathway">
    <text evidence="1">Phospholipid metabolism; phosphatidylglycerol biosynthesis; phosphatidylglycerol from CDP-diacylglycerol: step 2/2.</text>
</comment>
<keyword evidence="7" id="KW-1185">Reference proteome</keyword>
<evidence type="ECO:0000313" key="4">
    <source>
        <dbReference type="EMBL" id="GEN22955.1"/>
    </source>
</evidence>
<dbReference type="UniPathway" id="UPA00084">
    <property type="reaction ID" value="UER00504"/>
</dbReference>
<evidence type="ECO:0000313" key="7">
    <source>
        <dbReference type="Proteomes" id="UP000321726"/>
    </source>
</evidence>
<reference evidence="4 7" key="2">
    <citation type="submission" date="2019-07" db="EMBL/GenBank/DDBJ databases">
        <title>Whole genome shotgun sequence of Halomonas cupida NBRC 102219.</title>
        <authorList>
            <person name="Hosoyama A."/>
            <person name="Uohara A."/>
            <person name="Ohji S."/>
            <person name="Ichikawa N."/>
        </authorList>
    </citation>
    <scope>NUCLEOTIDE SEQUENCE [LARGE SCALE GENOMIC DNA]</scope>
    <source>
        <strain evidence="4 7">NBRC 102219</strain>
    </source>
</reference>
<dbReference type="GO" id="GO:0005886">
    <property type="term" value="C:plasma membrane"/>
    <property type="evidence" value="ECO:0007669"/>
    <property type="project" value="UniProtKB-SubCell"/>
</dbReference>
<dbReference type="InterPro" id="IPR007686">
    <property type="entry name" value="YutG/PgpA"/>
</dbReference>
<comment type="cofactor">
    <cofactor evidence="1">
        <name>Mg(2+)</name>
        <dbReference type="ChEBI" id="CHEBI:18420"/>
    </cofactor>
</comment>
<dbReference type="EMBL" id="FRCA01000003">
    <property type="protein sequence ID" value="SHL83642.1"/>
    <property type="molecule type" value="Genomic_DNA"/>
</dbReference>
<dbReference type="EC" id="3.1.3.27" evidence="1"/>
<feature type="transmembrane region" description="Helical" evidence="2">
    <location>
        <begin position="79"/>
        <end position="105"/>
    </location>
</feature>
<dbReference type="PANTHER" id="PTHR36305">
    <property type="entry name" value="PHOSPHATIDYLGLYCEROPHOSPHATASE A"/>
    <property type="match status" value="1"/>
</dbReference>
<dbReference type="SUPFAM" id="SSF101307">
    <property type="entry name" value="YutG-like"/>
    <property type="match status" value="1"/>
</dbReference>
<dbReference type="GO" id="GO:0008962">
    <property type="term" value="F:phosphatidylglycerophosphatase activity"/>
    <property type="evidence" value="ECO:0007669"/>
    <property type="project" value="UniProtKB-EC"/>
</dbReference>
<dbReference type="PIRSF" id="PIRSF006162">
    <property type="entry name" value="PgpA"/>
    <property type="match status" value="1"/>
</dbReference>
<dbReference type="PANTHER" id="PTHR36305:SF1">
    <property type="entry name" value="PHOSPHATIDYLGLYCEROPHOSPHATASE A"/>
    <property type="match status" value="1"/>
</dbReference>
<feature type="domain" description="YutG/PgpA" evidence="3">
    <location>
        <begin position="7"/>
        <end position="148"/>
    </location>
</feature>
<accession>A0A1M7DVW2</accession>